<keyword evidence="2" id="KW-1133">Transmembrane helix</keyword>
<feature type="transmembrane region" description="Helical" evidence="2">
    <location>
        <begin position="60"/>
        <end position="86"/>
    </location>
</feature>
<proteinExistence type="predicted"/>
<feature type="region of interest" description="Disordered" evidence="1">
    <location>
        <begin position="1"/>
        <end position="52"/>
    </location>
</feature>
<evidence type="ECO:0000313" key="4">
    <source>
        <dbReference type="Proteomes" id="UP001589703"/>
    </source>
</evidence>
<feature type="transmembrane region" description="Helical" evidence="2">
    <location>
        <begin position="106"/>
        <end position="128"/>
    </location>
</feature>
<dbReference type="RefSeq" id="WP_356760255.1">
    <property type="nucleotide sequence ID" value="NZ_JBHMAR010000001.1"/>
</dbReference>
<dbReference type="EMBL" id="JBHMAR010000001">
    <property type="protein sequence ID" value="MFB9733789.1"/>
    <property type="molecule type" value="Genomic_DNA"/>
</dbReference>
<protein>
    <submittedName>
        <fullName evidence="3">DUF6069 family protein</fullName>
    </submittedName>
</protein>
<keyword evidence="2" id="KW-0472">Membrane</keyword>
<feature type="compositionally biased region" description="Pro residues" evidence="1">
    <location>
        <begin position="25"/>
        <end position="47"/>
    </location>
</feature>
<keyword evidence="4" id="KW-1185">Reference proteome</keyword>
<dbReference type="InterPro" id="IPR045713">
    <property type="entry name" value="DUF6069"/>
</dbReference>
<keyword evidence="2" id="KW-0812">Transmembrane</keyword>
<organism evidence="3 4">
    <name type="scientific">Streptomyces thermocoprophilus</name>
    <dbReference type="NCBI Taxonomy" id="78356"/>
    <lineage>
        <taxon>Bacteria</taxon>
        <taxon>Bacillati</taxon>
        <taxon>Actinomycetota</taxon>
        <taxon>Actinomycetes</taxon>
        <taxon>Kitasatosporales</taxon>
        <taxon>Streptomycetaceae</taxon>
        <taxon>Streptomyces</taxon>
    </lineage>
</organism>
<gene>
    <name evidence="3" type="ORF">ACFFRO_01260</name>
</gene>
<comment type="caution">
    <text evidence="3">The sequence shown here is derived from an EMBL/GenBank/DDBJ whole genome shotgun (WGS) entry which is preliminary data.</text>
</comment>
<evidence type="ECO:0000256" key="1">
    <source>
        <dbReference type="SAM" id="MobiDB-lite"/>
    </source>
</evidence>
<dbReference type="Proteomes" id="UP001589703">
    <property type="component" value="Unassembled WGS sequence"/>
</dbReference>
<feature type="transmembrane region" description="Helical" evidence="2">
    <location>
        <begin position="165"/>
        <end position="187"/>
    </location>
</feature>
<dbReference type="Pfam" id="PF19545">
    <property type="entry name" value="DUF6069"/>
    <property type="match status" value="1"/>
</dbReference>
<reference evidence="3 4" key="1">
    <citation type="submission" date="2024-09" db="EMBL/GenBank/DDBJ databases">
        <authorList>
            <person name="Sun Q."/>
            <person name="Mori K."/>
        </authorList>
    </citation>
    <scope>NUCLEOTIDE SEQUENCE [LARGE SCALE GENOMIC DNA]</scope>
    <source>
        <strain evidence="3 4">JCM 10918</strain>
    </source>
</reference>
<feature type="transmembrane region" description="Helical" evidence="2">
    <location>
        <begin position="135"/>
        <end position="153"/>
    </location>
</feature>
<evidence type="ECO:0000313" key="3">
    <source>
        <dbReference type="EMBL" id="MFB9733789.1"/>
    </source>
</evidence>
<evidence type="ECO:0000256" key="2">
    <source>
        <dbReference type="SAM" id="Phobius"/>
    </source>
</evidence>
<sequence length="192" mass="18788">METPDGPRAGGRASYDAVRTGTGPQPSPPAPPPPPSSSVAPPAPPNRGAPARSRLNAGRLWAGGVMTAGVAGLTAMVAVVLARGVFGVSVFGPAGEGVQQDTSATVPAVTAAGAALGATGALHVLALLSRRPCRVFSWLVTSATVALVLLPFTTDAATGEKVGAAAVRLAVGVTVGAMLSAVGRGALRRGGR</sequence>
<name>A0ABV5V7H7_9ACTN</name>
<accession>A0ABV5V7H7</accession>